<evidence type="ECO:0000256" key="4">
    <source>
        <dbReference type="ARBA" id="ARBA00022676"/>
    </source>
</evidence>
<dbReference type="Pfam" id="PF03901">
    <property type="entry name" value="Glyco_transf_22"/>
    <property type="match status" value="1"/>
</dbReference>
<dbReference type="Proteomes" id="UP000245946">
    <property type="component" value="Unassembled WGS sequence"/>
</dbReference>
<dbReference type="EMBL" id="KZ819305">
    <property type="protein sequence ID" value="PWN95385.1"/>
    <property type="molecule type" value="Genomic_DNA"/>
</dbReference>
<evidence type="ECO:0000256" key="6">
    <source>
        <dbReference type="ARBA" id="ARBA00022692"/>
    </source>
</evidence>
<comment type="function">
    <text evidence="10">Mannosyltransferase that operates in the biosynthetic pathway of dolichol-linked oligosaccharides, the glycan precursors employed in protein asparagine (N)-glycosylation. The assembly of dolichol-linked oligosaccharides begins on the cytosolic side of the endoplasmic reticulum membrane and finishes in its lumen. The sequential addition of sugars to dolichol pyrophosphate produces dolichol-linked oligosaccharides containing fourteen sugars, including two GlcNAcs, nine mannoses and three glucoses. Once assembled, the oligosaccharide is transferred from the lipid to nascent proteins by oligosaccharyltransferases. In the lumen of the endoplasmic reticulum, adds the eighth mannose residue in an alpha-1,6 linkage onto Man(7)GlcNAc(2)-PP-dolichol to produce Man(8)GlcNAc(2)-PP-dolichol.</text>
</comment>
<dbReference type="GO" id="GO:0006487">
    <property type="term" value="P:protein N-linked glycosylation"/>
    <property type="evidence" value="ECO:0007669"/>
    <property type="project" value="TreeGrafter"/>
</dbReference>
<feature type="signal peptide" evidence="13">
    <location>
        <begin position="1"/>
        <end position="17"/>
    </location>
</feature>
<dbReference type="RefSeq" id="XP_025595664.1">
    <property type="nucleotide sequence ID" value="XM_025743390.1"/>
</dbReference>
<feature type="transmembrane region" description="Helical" evidence="12">
    <location>
        <begin position="165"/>
        <end position="190"/>
    </location>
</feature>
<evidence type="ECO:0000256" key="5">
    <source>
        <dbReference type="ARBA" id="ARBA00022679"/>
    </source>
</evidence>
<comment type="caution">
    <text evidence="12">Lacks conserved residue(s) required for the propagation of feature annotation.</text>
</comment>
<comment type="pathway">
    <text evidence="2">Protein modification; protein glycosylation.</text>
</comment>
<keyword evidence="15" id="KW-1185">Reference proteome</keyword>
<comment type="catalytic activity">
    <reaction evidence="11">
        <text>an alpha-D-Man-(1-&gt;2)-alpha-D-Man-(1-&gt;2)-alpha-D-Man-(1-&gt;3)-[alpha-D-Man-(1-&gt;2)-alpha-D-Man-(1-&gt;3)-alpha-D-Man-(1-&gt;6)]-beta-D-Man-(1-&gt;4)-beta-D-GlcNAc-(1-&gt;4)-alpha-D-GlcNAc-diphospho-di-trans,poly-cis-dolichol + a di-trans,poly-cis-dolichyl beta-D-mannosyl phosphate = an alpha-D-Man-(1-&gt;2)-alpha-D-Man-(1-&gt;2)-alpha-D-Man-(1-&gt;3)-[alpha-D-Man-(1-&gt;2)-alpha-D-Man-(1-&gt;3)-[alpha-D-Man-(1-&gt;6)]-alpha-D-Man-(1-&gt;6)]-beta-D-Man-(1-&gt;4)-beta-D-GlcNAc-(1-&gt;4)-alpha-D-GlcNAc-diphospho-di-trans,poly-cis-dolichol + a di-trans,poly-cis-dolichyl phosphate + H(+)</text>
        <dbReference type="Rhea" id="RHEA:29535"/>
        <dbReference type="Rhea" id="RHEA-COMP:19498"/>
        <dbReference type="Rhea" id="RHEA-COMP:19501"/>
        <dbReference type="Rhea" id="RHEA-COMP:19518"/>
        <dbReference type="Rhea" id="RHEA-COMP:19519"/>
        <dbReference type="ChEBI" id="CHEBI:15378"/>
        <dbReference type="ChEBI" id="CHEBI:57683"/>
        <dbReference type="ChEBI" id="CHEBI:58211"/>
        <dbReference type="ChEBI" id="CHEBI:132517"/>
        <dbReference type="ChEBI" id="CHEBI:132519"/>
        <dbReference type="EC" id="2.4.1.260"/>
    </reaction>
    <physiologicalReaction direction="left-to-right" evidence="11">
        <dbReference type="Rhea" id="RHEA:29536"/>
    </physiologicalReaction>
</comment>
<dbReference type="InterPro" id="IPR005599">
    <property type="entry name" value="GPI_mannosylTrfase"/>
</dbReference>
<evidence type="ECO:0000256" key="1">
    <source>
        <dbReference type="ARBA" id="ARBA00004477"/>
    </source>
</evidence>
<keyword evidence="5" id="KW-0808">Transferase</keyword>
<evidence type="ECO:0000256" key="9">
    <source>
        <dbReference type="ARBA" id="ARBA00023136"/>
    </source>
</evidence>
<dbReference type="EC" id="2.4.1.-" evidence="12"/>
<dbReference type="GO" id="GO:0052917">
    <property type="term" value="F:dol-P-Man:Man(7)GlcNAc(2)-PP-Dol alpha-1,6-mannosyltransferase activity"/>
    <property type="evidence" value="ECO:0007669"/>
    <property type="project" value="UniProtKB-EC"/>
</dbReference>
<dbReference type="UniPathway" id="UPA00378"/>
<keyword evidence="13" id="KW-0732">Signal</keyword>
<dbReference type="AlphaFoldDB" id="A0A316Z594"/>
<evidence type="ECO:0000313" key="14">
    <source>
        <dbReference type="EMBL" id="PWN95385.1"/>
    </source>
</evidence>
<keyword evidence="7 12" id="KW-0256">Endoplasmic reticulum</keyword>
<feature type="transmembrane region" description="Helical" evidence="12">
    <location>
        <begin position="362"/>
        <end position="381"/>
    </location>
</feature>
<proteinExistence type="inferred from homology"/>
<dbReference type="STRING" id="58919.A0A316Z594"/>
<feature type="transmembrane region" description="Helical" evidence="12">
    <location>
        <begin position="88"/>
        <end position="110"/>
    </location>
</feature>
<evidence type="ECO:0000256" key="13">
    <source>
        <dbReference type="SAM" id="SignalP"/>
    </source>
</evidence>
<feature type="transmembrane region" description="Helical" evidence="12">
    <location>
        <begin position="202"/>
        <end position="219"/>
    </location>
</feature>
<name>A0A316Z594_9BASI</name>
<protein>
    <recommendedName>
        <fullName evidence="12">Mannosyltransferase</fullName>
        <ecNumber evidence="12">2.4.1.-</ecNumber>
    </recommendedName>
</protein>
<evidence type="ECO:0000256" key="11">
    <source>
        <dbReference type="ARBA" id="ARBA00048899"/>
    </source>
</evidence>
<reference evidence="14 15" key="1">
    <citation type="journal article" date="2018" name="Mol. Biol. Evol.">
        <title>Broad Genomic Sampling Reveals a Smut Pathogenic Ancestry of the Fungal Clade Ustilaginomycotina.</title>
        <authorList>
            <person name="Kijpornyongpan T."/>
            <person name="Mondo S.J."/>
            <person name="Barry K."/>
            <person name="Sandor L."/>
            <person name="Lee J."/>
            <person name="Lipzen A."/>
            <person name="Pangilinan J."/>
            <person name="LaButti K."/>
            <person name="Hainaut M."/>
            <person name="Henrissat B."/>
            <person name="Grigoriev I.V."/>
            <person name="Spatafora J.W."/>
            <person name="Aime M.C."/>
        </authorList>
    </citation>
    <scope>NUCLEOTIDE SEQUENCE [LARGE SCALE GENOMIC DNA]</scope>
    <source>
        <strain evidence="14 15">MCA 4186</strain>
    </source>
</reference>
<dbReference type="PANTHER" id="PTHR22760">
    <property type="entry name" value="GLYCOSYLTRANSFERASE"/>
    <property type="match status" value="1"/>
</dbReference>
<dbReference type="PANTHER" id="PTHR22760:SF1">
    <property type="entry name" value="DOL-P-MAN:MAN(7)GLCNAC(2)-PP-DOL ALPHA-1,6-MANNOSYLTRANSFERASE"/>
    <property type="match status" value="1"/>
</dbReference>
<evidence type="ECO:0000313" key="15">
    <source>
        <dbReference type="Proteomes" id="UP000245946"/>
    </source>
</evidence>
<dbReference type="GeneID" id="37270934"/>
<evidence type="ECO:0000256" key="7">
    <source>
        <dbReference type="ARBA" id="ARBA00022824"/>
    </source>
</evidence>
<evidence type="ECO:0000256" key="12">
    <source>
        <dbReference type="RuleBase" id="RU363075"/>
    </source>
</evidence>
<evidence type="ECO:0000256" key="8">
    <source>
        <dbReference type="ARBA" id="ARBA00022989"/>
    </source>
</evidence>
<feature type="chain" id="PRO_5016419755" description="Mannosyltransferase" evidence="13">
    <location>
        <begin position="18"/>
        <end position="522"/>
    </location>
</feature>
<comment type="similarity">
    <text evidence="3 12">Belongs to the glycosyltransferase 22 family.</text>
</comment>
<dbReference type="GO" id="GO:0005789">
    <property type="term" value="C:endoplasmic reticulum membrane"/>
    <property type="evidence" value="ECO:0007669"/>
    <property type="project" value="UniProtKB-SubCell"/>
</dbReference>
<keyword evidence="8 12" id="KW-1133">Transmembrane helix</keyword>
<keyword evidence="4 12" id="KW-0328">Glycosyltransferase</keyword>
<organism evidence="14 15">
    <name type="scientific">Tilletiopsis washingtonensis</name>
    <dbReference type="NCBI Taxonomy" id="58919"/>
    <lineage>
        <taxon>Eukaryota</taxon>
        <taxon>Fungi</taxon>
        <taxon>Dikarya</taxon>
        <taxon>Basidiomycota</taxon>
        <taxon>Ustilaginomycotina</taxon>
        <taxon>Exobasidiomycetes</taxon>
        <taxon>Entylomatales</taxon>
        <taxon>Entylomatales incertae sedis</taxon>
        <taxon>Tilletiopsis</taxon>
    </lineage>
</organism>
<evidence type="ECO:0000256" key="2">
    <source>
        <dbReference type="ARBA" id="ARBA00004922"/>
    </source>
</evidence>
<keyword evidence="6 12" id="KW-0812">Transmembrane</keyword>
<evidence type="ECO:0000256" key="10">
    <source>
        <dbReference type="ARBA" id="ARBA00044721"/>
    </source>
</evidence>
<evidence type="ECO:0000256" key="3">
    <source>
        <dbReference type="ARBA" id="ARBA00007063"/>
    </source>
</evidence>
<gene>
    <name evidence="14" type="ORF">FA09DRAFT_332270</name>
</gene>
<dbReference type="OrthoDB" id="19039at2759"/>
<sequence length="522" mass="55961">MSAALALLAALATHAAAPCLVPHSKVEESFALQAVHDALAHGLRRPQHWDHVVFAGAVPRSFAPPLLLAGAVAVPVRVFGLAGEGAQVAVRVLLAVLYVLSLVPLQRTLAPGRSPRARQTRAAALLLHALSFAGVFWAGRTTPGNVVAPAVNLALASLLSPRPTVWALVLLASLAAIARAELVGLVLPLLPHLLAALGLRRFFLATVLSVLLLGASVALDTYRWQRPFALARGGLLWAEAEAALFNVVDGHASDWGVLPAHAYVTRFLPRLLSGALLALPFGITSLLSAPRESATADRSARRALLVAAAHVALMSALPHKEARFVAHTLPLWLHLAARGLVTLTHGPLPLPKALSAQGFVRFGARLGAGIVVLLCMLHLGIGHAASAANYPGGEALRWLHEHPPAAPVHLHIEPAAAQSGVTLFNSRFLPRPADAWLAAPPQQWVYDKREGVQPDDEAYWRRVTHRLADAPCASLAAPHAGVRWRDMRPPATDFAGWRRSGWRLEPRRHARVWVCERADRER</sequence>
<keyword evidence="9 12" id="KW-0472">Membrane</keyword>
<accession>A0A316Z594</accession>
<comment type="subcellular location">
    <subcellularLocation>
        <location evidence="1 12">Endoplasmic reticulum membrane</location>
        <topology evidence="1 12">Multi-pass membrane protein</topology>
    </subcellularLocation>
</comment>